<dbReference type="AlphaFoldDB" id="A0A7N0VL99"/>
<dbReference type="EnsemblPlants" id="Kaladp1156s0008.1.v1.1">
    <property type="protein sequence ID" value="Kaladp1156s0008.1.v1.1.CDS.1"/>
    <property type="gene ID" value="Kaladp1156s0008.v1.1"/>
</dbReference>
<organism evidence="2 3">
    <name type="scientific">Kalanchoe fedtschenkoi</name>
    <name type="common">Lavender scallops</name>
    <name type="synonym">South American air plant</name>
    <dbReference type="NCBI Taxonomy" id="63787"/>
    <lineage>
        <taxon>Eukaryota</taxon>
        <taxon>Viridiplantae</taxon>
        <taxon>Streptophyta</taxon>
        <taxon>Embryophyta</taxon>
        <taxon>Tracheophyta</taxon>
        <taxon>Spermatophyta</taxon>
        <taxon>Magnoliopsida</taxon>
        <taxon>eudicotyledons</taxon>
        <taxon>Gunneridae</taxon>
        <taxon>Pentapetalae</taxon>
        <taxon>Saxifragales</taxon>
        <taxon>Crassulaceae</taxon>
        <taxon>Kalanchoe</taxon>
    </lineage>
</organism>
<proteinExistence type="predicted"/>
<accession>A0A7N0VL99</accession>
<dbReference type="Gramene" id="Kaladp1156s0008.1.v1.1">
    <property type="protein sequence ID" value="Kaladp1156s0008.1.v1.1.CDS.1"/>
    <property type="gene ID" value="Kaladp1156s0008.v1.1"/>
</dbReference>
<dbReference type="Proteomes" id="UP000594263">
    <property type="component" value="Unplaced"/>
</dbReference>
<feature type="region of interest" description="Disordered" evidence="1">
    <location>
        <begin position="1"/>
        <end position="42"/>
    </location>
</feature>
<evidence type="ECO:0000256" key="1">
    <source>
        <dbReference type="SAM" id="MobiDB-lite"/>
    </source>
</evidence>
<name>A0A7N0VL99_KALFE</name>
<protein>
    <submittedName>
        <fullName evidence="2">Uncharacterized protein</fullName>
    </submittedName>
</protein>
<reference evidence="2" key="1">
    <citation type="submission" date="2021-01" db="UniProtKB">
        <authorList>
            <consortium name="EnsemblPlants"/>
        </authorList>
    </citation>
    <scope>IDENTIFICATION</scope>
</reference>
<keyword evidence="3" id="KW-1185">Reference proteome</keyword>
<sequence>MVLQGSGACGGDPSQARSGCGPPTTFPTRYRPFRPRSTRFSPAPRSWFQALTTPPSRRGSCVRFDATGRAQLTARQIPQRRRLGNFASRAVREVGALGLVK</sequence>
<evidence type="ECO:0000313" key="3">
    <source>
        <dbReference type="Proteomes" id="UP000594263"/>
    </source>
</evidence>
<evidence type="ECO:0000313" key="2">
    <source>
        <dbReference type="EnsemblPlants" id="Kaladp1156s0008.1.v1.1.CDS.1"/>
    </source>
</evidence>